<dbReference type="AlphaFoldDB" id="A0A225VAU0"/>
<sequence>MLIVVAASLFACGNAFSIKSASDRVSPSDFTVIQAKQNVRLRGLKASVKDNDNLDEERAIWNGASLKKLVPGSAAYKAAQAAKALKAAEKAKKLAEQKQMISNWYKKLLERDDFLYNAMEGWRSKKISPNAIHKQMLAVGRTDEEASTIYKRFNLYKDEMKAAGK</sequence>
<evidence type="ECO:0000313" key="8">
    <source>
        <dbReference type="Proteomes" id="UP000198211"/>
    </source>
</evidence>
<evidence type="ECO:0000256" key="4">
    <source>
        <dbReference type="ARBA" id="ARBA00022729"/>
    </source>
</evidence>
<evidence type="ECO:0000256" key="3">
    <source>
        <dbReference type="ARBA" id="ARBA00022525"/>
    </source>
</evidence>
<feature type="chain" id="PRO_5013121560" description="RxLR effector protein" evidence="6">
    <location>
        <begin position="16"/>
        <end position="165"/>
    </location>
</feature>
<feature type="signal peptide" evidence="6">
    <location>
        <begin position="1"/>
        <end position="15"/>
    </location>
</feature>
<dbReference type="EMBL" id="NBNE01005923">
    <property type="protein sequence ID" value="OWZ02806.1"/>
    <property type="molecule type" value="Genomic_DNA"/>
</dbReference>
<dbReference type="InterPro" id="IPR031825">
    <property type="entry name" value="RXLR"/>
</dbReference>
<gene>
    <name evidence="7" type="ORF">PHMEG_00025566</name>
</gene>
<proteinExistence type="inferred from homology"/>
<keyword evidence="8" id="KW-1185">Reference proteome</keyword>
<dbReference type="Pfam" id="PF16810">
    <property type="entry name" value="RXLR"/>
    <property type="match status" value="1"/>
</dbReference>
<name>A0A225VAU0_9STRA</name>
<comment type="subcellular location">
    <subcellularLocation>
        <location evidence="1 5">Secreted</location>
    </subcellularLocation>
</comment>
<comment type="function">
    <text evidence="5">Effector that suppresses plant defense responses during pathogen infection.</text>
</comment>
<evidence type="ECO:0000313" key="7">
    <source>
        <dbReference type="EMBL" id="OWZ02806.1"/>
    </source>
</evidence>
<comment type="caution">
    <text evidence="7">The sequence shown here is derived from an EMBL/GenBank/DDBJ whole genome shotgun (WGS) entry which is preliminary data.</text>
</comment>
<accession>A0A225VAU0</accession>
<dbReference type="Proteomes" id="UP000198211">
    <property type="component" value="Unassembled WGS sequence"/>
</dbReference>
<reference evidence="8" key="1">
    <citation type="submission" date="2017-03" db="EMBL/GenBank/DDBJ databases">
        <title>Phytopthora megakarya and P. palmivora, two closely related causual agents of cacao black pod achieved similar genome size and gene model numbers by different mechanisms.</title>
        <authorList>
            <person name="Ali S."/>
            <person name="Shao J."/>
            <person name="Larry D.J."/>
            <person name="Kronmiller B."/>
            <person name="Shen D."/>
            <person name="Strem M.D."/>
            <person name="Melnick R.L."/>
            <person name="Guiltinan M.J."/>
            <person name="Tyler B.M."/>
            <person name="Meinhardt L.W."/>
            <person name="Bailey B.A."/>
        </authorList>
    </citation>
    <scope>NUCLEOTIDE SEQUENCE [LARGE SCALE GENOMIC DNA]</scope>
    <source>
        <strain evidence="8">zdho120</strain>
    </source>
</reference>
<evidence type="ECO:0000256" key="1">
    <source>
        <dbReference type="ARBA" id="ARBA00004613"/>
    </source>
</evidence>
<evidence type="ECO:0000256" key="6">
    <source>
        <dbReference type="SAM" id="SignalP"/>
    </source>
</evidence>
<protein>
    <recommendedName>
        <fullName evidence="5">RxLR effector protein</fullName>
    </recommendedName>
</protein>
<comment type="similarity">
    <text evidence="2 5">Belongs to the RxLR effector family.</text>
</comment>
<dbReference type="OrthoDB" id="129805at2759"/>
<evidence type="ECO:0000256" key="5">
    <source>
        <dbReference type="RuleBase" id="RU367124"/>
    </source>
</evidence>
<keyword evidence="4 6" id="KW-0732">Signal</keyword>
<organism evidence="7 8">
    <name type="scientific">Phytophthora megakarya</name>
    <dbReference type="NCBI Taxonomy" id="4795"/>
    <lineage>
        <taxon>Eukaryota</taxon>
        <taxon>Sar</taxon>
        <taxon>Stramenopiles</taxon>
        <taxon>Oomycota</taxon>
        <taxon>Peronosporomycetes</taxon>
        <taxon>Peronosporales</taxon>
        <taxon>Peronosporaceae</taxon>
        <taxon>Phytophthora</taxon>
    </lineage>
</organism>
<comment type="domain">
    <text evidence="5">The RxLR-dEER motif acts to carry the protein into the host cell cytoplasm through binding to cell surface phosphatidylinositol-3-phosphate.</text>
</comment>
<keyword evidence="3 5" id="KW-0964">Secreted</keyword>
<evidence type="ECO:0000256" key="2">
    <source>
        <dbReference type="ARBA" id="ARBA00010400"/>
    </source>
</evidence>